<dbReference type="PANTHER" id="PTHR30545:SF2">
    <property type="entry name" value="SUGAR FERMENTATION STIMULATION PROTEIN A"/>
    <property type="match status" value="1"/>
</dbReference>
<dbReference type="InterPro" id="IPR041465">
    <property type="entry name" value="SfsA_N"/>
</dbReference>
<dbReference type="EMBL" id="FUXZ01000006">
    <property type="protein sequence ID" value="SKA65386.1"/>
    <property type="molecule type" value="Genomic_DNA"/>
</dbReference>
<evidence type="ECO:0000313" key="5">
    <source>
        <dbReference type="Proteomes" id="UP000190814"/>
    </source>
</evidence>
<dbReference type="Pfam" id="PF17746">
    <property type="entry name" value="SfsA_N"/>
    <property type="match status" value="1"/>
</dbReference>
<reference evidence="4 5" key="1">
    <citation type="submission" date="2017-02" db="EMBL/GenBank/DDBJ databases">
        <authorList>
            <person name="Peterson S.W."/>
        </authorList>
    </citation>
    <scope>NUCLEOTIDE SEQUENCE [LARGE SCALE GENOMIC DNA]</scope>
    <source>
        <strain evidence="4 5">ATCC 35992</strain>
    </source>
</reference>
<proteinExistence type="inferred from homology"/>
<evidence type="ECO:0000259" key="2">
    <source>
        <dbReference type="Pfam" id="PF03749"/>
    </source>
</evidence>
<sequence>MKYNKVIKATFINRPNRFIAEVDIDGKREIVHVKNTGRCKELLIPGCDVWLDEPGTPNRKTKYDLIAVRKSNGLLINIDSQAPNKVVKEWLATKDYDVVIPEYTYGKSRIDFYMERDVSGEDGNVGKEKYLLEVKGCTLERDGIGYFPDAPTERGVKHLRELIKAREDGYHAMLAFVIQMDGISEVRANVETHPEFGQVFDEAKDKGVEIVFLTCHVEVDELRGEMSV</sequence>
<comment type="similarity">
    <text evidence="1">Belongs to the SfsA family.</text>
</comment>
<dbReference type="NCBIfam" id="TIGR00230">
    <property type="entry name" value="sfsA"/>
    <property type="match status" value="1"/>
</dbReference>
<dbReference type="GO" id="GO:0003677">
    <property type="term" value="F:DNA binding"/>
    <property type="evidence" value="ECO:0007669"/>
    <property type="project" value="InterPro"/>
</dbReference>
<organism evidence="4 5">
    <name type="scientific">Eubacterium uniforme</name>
    <dbReference type="NCBI Taxonomy" id="39495"/>
    <lineage>
        <taxon>Bacteria</taxon>
        <taxon>Bacillati</taxon>
        <taxon>Bacillota</taxon>
        <taxon>Clostridia</taxon>
        <taxon>Eubacteriales</taxon>
        <taxon>Eubacteriaceae</taxon>
        <taxon>Eubacterium</taxon>
    </lineage>
</organism>
<dbReference type="HAMAP" id="MF_00095">
    <property type="entry name" value="SfsA"/>
    <property type="match status" value="1"/>
</dbReference>
<dbReference type="Pfam" id="PF03749">
    <property type="entry name" value="SfsA"/>
    <property type="match status" value="1"/>
</dbReference>
<evidence type="ECO:0000259" key="3">
    <source>
        <dbReference type="Pfam" id="PF17746"/>
    </source>
</evidence>
<dbReference type="Proteomes" id="UP000190814">
    <property type="component" value="Unassembled WGS sequence"/>
</dbReference>
<dbReference type="InterPro" id="IPR005224">
    <property type="entry name" value="SfsA"/>
</dbReference>
<dbReference type="CDD" id="cd22359">
    <property type="entry name" value="SfsA-like_bacterial"/>
    <property type="match status" value="1"/>
</dbReference>
<evidence type="ECO:0000313" key="4">
    <source>
        <dbReference type="EMBL" id="SKA65386.1"/>
    </source>
</evidence>
<dbReference type="AlphaFoldDB" id="A0A1T4VKC7"/>
<dbReference type="PANTHER" id="PTHR30545">
    <property type="entry name" value="SUGAR FERMENTATION STIMULATION PROTEIN A"/>
    <property type="match status" value="1"/>
</dbReference>
<dbReference type="FunFam" id="2.40.50.580:FF:000002">
    <property type="entry name" value="Sugar fermentation stimulation protein homolog"/>
    <property type="match status" value="1"/>
</dbReference>
<dbReference type="STRING" id="39495.SAMN02745111_01085"/>
<keyword evidence="5" id="KW-1185">Reference proteome</keyword>
<feature type="domain" description="SfsA N-terminal OB" evidence="3">
    <location>
        <begin position="12"/>
        <end position="76"/>
    </location>
</feature>
<gene>
    <name evidence="1" type="primary">sfsA</name>
    <name evidence="4" type="ORF">SAMN02745111_01085</name>
</gene>
<accession>A0A1T4VKC7</accession>
<dbReference type="Gene3D" id="2.40.50.580">
    <property type="match status" value="1"/>
</dbReference>
<dbReference type="RefSeq" id="WP_078765960.1">
    <property type="nucleotide sequence ID" value="NZ_FUXZ01000006.1"/>
</dbReference>
<evidence type="ECO:0000256" key="1">
    <source>
        <dbReference type="HAMAP-Rule" id="MF_00095"/>
    </source>
</evidence>
<dbReference type="InterPro" id="IPR040452">
    <property type="entry name" value="SfsA_C"/>
</dbReference>
<protein>
    <recommendedName>
        <fullName evidence="1">Sugar fermentation stimulation protein homolog</fullName>
    </recommendedName>
</protein>
<name>A0A1T4VKC7_9FIRM</name>
<dbReference type="OrthoDB" id="9802365at2"/>
<dbReference type="Gene3D" id="3.40.1350.60">
    <property type="match status" value="1"/>
</dbReference>
<feature type="domain" description="Sugar fermentation stimulation protein C-terminal" evidence="2">
    <location>
        <begin position="81"/>
        <end position="219"/>
    </location>
</feature>